<dbReference type="Proteomes" id="UP000887579">
    <property type="component" value="Unplaced"/>
</dbReference>
<dbReference type="WBParaSite" id="ES5_v2.g11750.t1">
    <property type="protein sequence ID" value="ES5_v2.g11750.t1"/>
    <property type="gene ID" value="ES5_v2.g11750"/>
</dbReference>
<reference evidence="2" key="1">
    <citation type="submission" date="2022-11" db="UniProtKB">
        <authorList>
            <consortium name="WormBaseParasite"/>
        </authorList>
    </citation>
    <scope>IDENTIFICATION</scope>
</reference>
<sequence length="134" mass="15577">MATPSTFEVPLITKFWDIDYGTYLALPLRCSISTVIEVQNEFFTLSCTKIRNTFGTNQIYIEVLNPPSEFDYLLSTINRDNKKLNTPITTNWIAKDGFATESYRIFISVFLYSTINENEKRQKIREHVRSMSSL</sequence>
<evidence type="ECO:0000313" key="2">
    <source>
        <dbReference type="WBParaSite" id="ES5_v2.g11750.t1"/>
    </source>
</evidence>
<proteinExistence type="predicted"/>
<evidence type="ECO:0000313" key="1">
    <source>
        <dbReference type="Proteomes" id="UP000887579"/>
    </source>
</evidence>
<protein>
    <submittedName>
        <fullName evidence="2">Uncharacterized protein</fullName>
    </submittedName>
</protein>
<name>A0AC34F458_9BILA</name>
<organism evidence="1 2">
    <name type="scientific">Panagrolaimus sp. ES5</name>
    <dbReference type="NCBI Taxonomy" id="591445"/>
    <lineage>
        <taxon>Eukaryota</taxon>
        <taxon>Metazoa</taxon>
        <taxon>Ecdysozoa</taxon>
        <taxon>Nematoda</taxon>
        <taxon>Chromadorea</taxon>
        <taxon>Rhabditida</taxon>
        <taxon>Tylenchina</taxon>
        <taxon>Panagrolaimomorpha</taxon>
        <taxon>Panagrolaimoidea</taxon>
        <taxon>Panagrolaimidae</taxon>
        <taxon>Panagrolaimus</taxon>
    </lineage>
</organism>
<accession>A0AC34F458</accession>